<gene>
    <name evidence="3" type="ORF">GC106_50510</name>
</gene>
<reference evidence="3 4" key="1">
    <citation type="submission" date="2020-01" db="EMBL/GenBank/DDBJ databases">
        <title>Kibdelosporangium persica a novel Actinomycetes from a hot desert in Iran.</title>
        <authorList>
            <person name="Safaei N."/>
            <person name="Zaburannyi N."/>
            <person name="Mueller R."/>
            <person name="Wink J."/>
        </authorList>
    </citation>
    <scope>NUCLEOTIDE SEQUENCE [LARGE SCALE GENOMIC DNA]</scope>
    <source>
        <strain evidence="3 4">4NS15</strain>
    </source>
</reference>
<keyword evidence="3" id="KW-0804">Transcription</keyword>
<evidence type="ECO:0000313" key="4">
    <source>
        <dbReference type="Proteomes" id="UP000763557"/>
    </source>
</evidence>
<feature type="compositionally biased region" description="Pro residues" evidence="1">
    <location>
        <begin position="307"/>
        <end position="319"/>
    </location>
</feature>
<dbReference type="InterPro" id="IPR007627">
    <property type="entry name" value="RNA_pol_sigma70_r2"/>
</dbReference>
<proteinExistence type="predicted"/>
<dbReference type="RefSeq" id="WP_173136176.1">
    <property type="nucleotide sequence ID" value="NZ_JAAATY010000016.1"/>
</dbReference>
<keyword evidence="3" id="KW-0240">DNA-directed RNA polymerase</keyword>
<keyword evidence="4" id="KW-1185">Reference proteome</keyword>
<dbReference type="GO" id="GO:0000428">
    <property type="term" value="C:DNA-directed RNA polymerase complex"/>
    <property type="evidence" value="ECO:0007669"/>
    <property type="project" value="UniProtKB-KW"/>
</dbReference>
<dbReference type="Proteomes" id="UP000763557">
    <property type="component" value="Unassembled WGS sequence"/>
</dbReference>
<evidence type="ECO:0000256" key="1">
    <source>
        <dbReference type="SAM" id="MobiDB-lite"/>
    </source>
</evidence>
<dbReference type="EMBL" id="JAAATY010000016">
    <property type="protein sequence ID" value="NRN67811.1"/>
    <property type="molecule type" value="Genomic_DNA"/>
</dbReference>
<dbReference type="Gene3D" id="1.10.1740.10">
    <property type="match status" value="1"/>
</dbReference>
<evidence type="ECO:0000313" key="3">
    <source>
        <dbReference type="EMBL" id="NRN67811.1"/>
    </source>
</evidence>
<protein>
    <submittedName>
        <fullName evidence="3">DNA-directed RNA polymerase specialized sigma subunit, sigma24 family</fullName>
    </submittedName>
</protein>
<name>A0ABX2F8X9_9PSEU</name>
<dbReference type="InterPro" id="IPR013325">
    <property type="entry name" value="RNA_pol_sigma_r2"/>
</dbReference>
<organism evidence="3 4">
    <name type="scientific">Kibdelosporangium persicum</name>
    <dbReference type="NCBI Taxonomy" id="2698649"/>
    <lineage>
        <taxon>Bacteria</taxon>
        <taxon>Bacillati</taxon>
        <taxon>Actinomycetota</taxon>
        <taxon>Actinomycetes</taxon>
        <taxon>Pseudonocardiales</taxon>
        <taxon>Pseudonocardiaceae</taxon>
        <taxon>Kibdelosporangium</taxon>
    </lineage>
</organism>
<accession>A0ABX2F8X9</accession>
<evidence type="ECO:0000259" key="2">
    <source>
        <dbReference type="Pfam" id="PF04542"/>
    </source>
</evidence>
<feature type="domain" description="RNA polymerase sigma-70 region 2" evidence="2">
    <location>
        <begin position="24"/>
        <end position="88"/>
    </location>
</feature>
<feature type="compositionally biased region" description="Pro residues" evidence="1">
    <location>
        <begin position="339"/>
        <end position="348"/>
    </location>
</feature>
<dbReference type="Pfam" id="PF04542">
    <property type="entry name" value="Sigma70_r2"/>
    <property type="match status" value="1"/>
</dbReference>
<feature type="region of interest" description="Disordered" evidence="1">
    <location>
        <begin position="290"/>
        <end position="361"/>
    </location>
</feature>
<sequence length="461" mass="49173">MSAETHDFGIPRRLSRAELTLLCQQNRAWLLAYCQKRVGNLHDAEDMVQAVFEKLQRRPPRHPIVNPRVFLATVAVNLIKDAARSEARSPRSASYAMELLDQLASEEVADRTSSLDAGRFIEMAKPLLTARQLEVLAYYLALEGGVLTEDEVADELDLKPSALRVTFRRLADHVGEAIVAATLAADDPLRCPEVTKAVSKPDPHGTLCMRIHKHVRTCPACLERQAATLEGVRKAIFAVPIGVLGTMLTVKKVAAAAVVAVAAIGGALIVSHGTSTVEQGMAMPATETQIVSPAGRPTTEPPVSGRQPPPPPPPPPPLSSPTVPSASPTVSARARPAEQAPPKPPPAPMAQTNPAAPPTIIAGPDAIAHRTVGTRDRCRPVTRVKVGVIAPDGVRSVRMTVQIRDAKETVSMIGMAGNWYSHVGPFRHRYAGHVAEVTVLAVAGNGQTATKSLGQIQVVRC</sequence>
<feature type="compositionally biased region" description="Low complexity" evidence="1">
    <location>
        <begin position="320"/>
        <end position="338"/>
    </location>
</feature>
<dbReference type="SUPFAM" id="SSF88946">
    <property type="entry name" value="Sigma2 domain of RNA polymerase sigma factors"/>
    <property type="match status" value="1"/>
</dbReference>
<comment type="caution">
    <text evidence="3">The sequence shown here is derived from an EMBL/GenBank/DDBJ whole genome shotgun (WGS) entry which is preliminary data.</text>
</comment>